<evidence type="ECO:0000256" key="6">
    <source>
        <dbReference type="ARBA" id="ARBA00022737"/>
    </source>
</evidence>
<evidence type="ECO:0000256" key="7">
    <source>
        <dbReference type="ARBA" id="ARBA00022833"/>
    </source>
</evidence>
<proteinExistence type="inferred from homology"/>
<evidence type="ECO:0000256" key="4">
    <source>
        <dbReference type="ARBA" id="ARBA00022679"/>
    </source>
</evidence>
<dbReference type="InterPro" id="IPR045089">
    <property type="entry name" value="PGGT1B-like"/>
</dbReference>
<keyword evidence="4" id="KW-0808">Transferase</keyword>
<dbReference type="GO" id="GO:0005953">
    <property type="term" value="C:CAAX-protein geranylgeranyltransferase complex"/>
    <property type="evidence" value="ECO:0007669"/>
    <property type="project" value="TreeGrafter"/>
</dbReference>
<evidence type="ECO:0000256" key="1">
    <source>
        <dbReference type="ARBA" id="ARBA00001947"/>
    </source>
</evidence>
<protein>
    <submittedName>
        <fullName evidence="9">Terpenoid cyclases/protein prenyltransferase alpha-alpha toroid</fullName>
    </submittedName>
</protein>
<evidence type="ECO:0000256" key="5">
    <source>
        <dbReference type="ARBA" id="ARBA00022723"/>
    </source>
</evidence>
<dbReference type="RefSeq" id="XP_045961787.1">
    <property type="nucleotide sequence ID" value="XM_046102104.1"/>
</dbReference>
<keyword evidence="7" id="KW-0862">Zinc</keyword>
<dbReference type="SUPFAM" id="SSF48239">
    <property type="entry name" value="Terpenoid cyclases/Protein prenyltransferases"/>
    <property type="match status" value="1"/>
</dbReference>
<dbReference type="PANTHER" id="PTHR11774:SF4">
    <property type="entry name" value="GERANYLGERANYL TRANSFERASE TYPE-1 SUBUNIT BETA"/>
    <property type="match status" value="1"/>
</dbReference>
<keyword evidence="6" id="KW-0677">Repeat</keyword>
<comment type="similarity">
    <text evidence="2">Belongs to the protein prenyltransferase subunit beta family.</text>
</comment>
<dbReference type="GeneID" id="70130996"/>
<keyword evidence="3" id="KW-0637">Prenyltransferase</keyword>
<evidence type="ECO:0000259" key="8">
    <source>
        <dbReference type="Pfam" id="PF00432"/>
    </source>
</evidence>
<accession>A0A9P8USI9</accession>
<evidence type="ECO:0000256" key="2">
    <source>
        <dbReference type="ARBA" id="ARBA00010497"/>
    </source>
</evidence>
<dbReference type="InterPro" id="IPR001330">
    <property type="entry name" value="Prenyltrans"/>
</dbReference>
<dbReference type="PANTHER" id="PTHR11774">
    <property type="entry name" value="GERANYLGERANYL TRANSFERASE TYPE BETA SUBUNIT"/>
    <property type="match status" value="1"/>
</dbReference>
<evidence type="ECO:0000256" key="3">
    <source>
        <dbReference type="ARBA" id="ARBA00022602"/>
    </source>
</evidence>
<name>A0A9P8USI9_9PEZI</name>
<dbReference type="Gene3D" id="1.50.10.20">
    <property type="match status" value="1"/>
</dbReference>
<dbReference type="InterPro" id="IPR008930">
    <property type="entry name" value="Terpenoid_cyclase/PrenylTrfase"/>
</dbReference>
<evidence type="ECO:0000313" key="10">
    <source>
        <dbReference type="Proteomes" id="UP000758603"/>
    </source>
</evidence>
<gene>
    <name evidence="9" type="ORF">BKA67DRAFT_555620</name>
</gene>
<dbReference type="Proteomes" id="UP000758603">
    <property type="component" value="Unassembled WGS sequence"/>
</dbReference>
<dbReference type="OrthoDB" id="24893at2759"/>
<comment type="caution">
    <text evidence="9">The sequence shown here is derived from an EMBL/GenBank/DDBJ whole genome shotgun (WGS) entry which is preliminary data.</text>
</comment>
<keyword evidence="10" id="KW-1185">Reference proteome</keyword>
<dbReference type="AlphaFoldDB" id="A0A9P8USI9"/>
<evidence type="ECO:0000313" key="9">
    <source>
        <dbReference type="EMBL" id="KAH6657553.1"/>
    </source>
</evidence>
<sequence length="442" mass="47511">MALDTARHVRYFQRCYASILPHHYTANDSNRLSLGYLIVAALDLLSSPSSHTSPSATKPASSSLLPANDKPQIRKWVLSLRHPSGGFCGSPQHVFPEVFTTGLVSKTTLPTPNHTENANVAATYFALMLLGILAGDSDEDAKAIYLGVDRVATLEWLKKLQRPDGSFGEIVKEDGSIGGGRDMRYAYMASAIRWVLGGNAGDGSLDFDVDNLVSHIRRSQSFDGGIAESAMGESHAGYAYCAVAALSLLDLAAEDGERPYRYILAGIPDISALVHYLVSRQFAFAGQNEDEDDVENVTADDTPISDLATLSLDDLSITGFSGRLNKVPDTCYTWWVTGALRLLGGAFPGPTTVHSASGREFLLQKTQHVIGGFGKHAGKPPDVLHSYLGLAALATMAGEEQEAGLGLFDFRLCIGREAANRVKQGRNHVLERAAEAEAEADE</sequence>
<keyword evidence="5" id="KW-0479">Metal-binding</keyword>
<reference evidence="9" key="1">
    <citation type="journal article" date="2021" name="Nat. Commun.">
        <title>Genetic determinants of endophytism in the Arabidopsis root mycobiome.</title>
        <authorList>
            <person name="Mesny F."/>
            <person name="Miyauchi S."/>
            <person name="Thiergart T."/>
            <person name="Pickel B."/>
            <person name="Atanasova L."/>
            <person name="Karlsson M."/>
            <person name="Huettel B."/>
            <person name="Barry K.W."/>
            <person name="Haridas S."/>
            <person name="Chen C."/>
            <person name="Bauer D."/>
            <person name="Andreopoulos W."/>
            <person name="Pangilinan J."/>
            <person name="LaButti K."/>
            <person name="Riley R."/>
            <person name="Lipzen A."/>
            <person name="Clum A."/>
            <person name="Drula E."/>
            <person name="Henrissat B."/>
            <person name="Kohler A."/>
            <person name="Grigoriev I.V."/>
            <person name="Martin F.M."/>
            <person name="Hacquard S."/>
        </authorList>
    </citation>
    <scope>NUCLEOTIDE SEQUENCE</scope>
    <source>
        <strain evidence="9">MPI-SDFR-AT-0073</strain>
    </source>
</reference>
<dbReference type="GO" id="GO:0046872">
    <property type="term" value="F:metal ion binding"/>
    <property type="evidence" value="ECO:0007669"/>
    <property type="project" value="UniProtKB-KW"/>
</dbReference>
<feature type="domain" description="Prenyltransferase alpha-alpha toroid" evidence="8">
    <location>
        <begin position="3"/>
        <end position="400"/>
    </location>
</feature>
<dbReference type="GO" id="GO:0004662">
    <property type="term" value="F:CAAX-protein geranylgeranyltransferase activity"/>
    <property type="evidence" value="ECO:0007669"/>
    <property type="project" value="TreeGrafter"/>
</dbReference>
<comment type="cofactor">
    <cofactor evidence="1">
        <name>Zn(2+)</name>
        <dbReference type="ChEBI" id="CHEBI:29105"/>
    </cofactor>
</comment>
<dbReference type="EMBL" id="JAGPXC010000002">
    <property type="protein sequence ID" value="KAH6657553.1"/>
    <property type="molecule type" value="Genomic_DNA"/>
</dbReference>
<dbReference type="Pfam" id="PF00432">
    <property type="entry name" value="Prenyltrans"/>
    <property type="match status" value="1"/>
</dbReference>
<organism evidence="9 10">
    <name type="scientific">Truncatella angustata</name>
    <dbReference type="NCBI Taxonomy" id="152316"/>
    <lineage>
        <taxon>Eukaryota</taxon>
        <taxon>Fungi</taxon>
        <taxon>Dikarya</taxon>
        <taxon>Ascomycota</taxon>
        <taxon>Pezizomycotina</taxon>
        <taxon>Sordariomycetes</taxon>
        <taxon>Xylariomycetidae</taxon>
        <taxon>Amphisphaeriales</taxon>
        <taxon>Sporocadaceae</taxon>
        <taxon>Truncatella</taxon>
    </lineage>
</organism>